<keyword evidence="4" id="KW-0597">Phosphoprotein</keyword>
<dbReference type="PROSITE" id="PS50109">
    <property type="entry name" value="HIS_KIN"/>
    <property type="match status" value="1"/>
</dbReference>
<dbReference type="InterPro" id="IPR003660">
    <property type="entry name" value="HAMP_dom"/>
</dbReference>
<evidence type="ECO:0000256" key="3">
    <source>
        <dbReference type="ARBA" id="ARBA00012438"/>
    </source>
</evidence>
<protein>
    <recommendedName>
        <fullName evidence="3">histidine kinase</fullName>
        <ecNumber evidence="3">2.7.13.3</ecNumber>
    </recommendedName>
</protein>
<evidence type="ECO:0000256" key="12">
    <source>
        <dbReference type="SAM" id="Phobius"/>
    </source>
</evidence>
<evidence type="ECO:0000259" key="13">
    <source>
        <dbReference type="PROSITE" id="PS50109"/>
    </source>
</evidence>
<feature type="transmembrane region" description="Helical" evidence="12">
    <location>
        <begin position="164"/>
        <end position="187"/>
    </location>
</feature>
<feature type="domain" description="Histidine kinase" evidence="13">
    <location>
        <begin position="256"/>
        <end position="480"/>
    </location>
</feature>
<keyword evidence="8 12" id="KW-1133">Transmembrane helix</keyword>
<organism evidence="15 16">
    <name type="scientific">Tersicoccus solisilvae</name>
    <dbReference type="NCBI Taxonomy" id="1882339"/>
    <lineage>
        <taxon>Bacteria</taxon>
        <taxon>Bacillati</taxon>
        <taxon>Actinomycetota</taxon>
        <taxon>Actinomycetes</taxon>
        <taxon>Micrococcales</taxon>
        <taxon>Micrococcaceae</taxon>
        <taxon>Tersicoccus</taxon>
    </lineage>
</organism>
<dbReference type="CDD" id="cd00082">
    <property type="entry name" value="HisKA"/>
    <property type="match status" value="1"/>
</dbReference>
<keyword evidence="5" id="KW-0808">Transferase</keyword>
<comment type="caution">
    <text evidence="15">The sequence shown here is derived from an EMBL/GenBank/DDBJ whole genome shotgun (WGS) entry which is preliminary data.</text>
</comment>
<comment type="subcellular location">
    <subcellularLocation>
        <location evidence="2">Cell membrane</location>
    </subcellularLocation>
</comment>
<evidence type="ECO:0000259" key="14">
    <source>
        <dbReference type="PROSITE" id="PS50885"/>
    </source>
</evidence>
<dbReference type="InterPro" id="IPR003594">
    <property type="entry name" value="HATPase_dom"/>
</dbReference>
<comment type="catalytic activity">
    <reaction evidence="1">
        <text>ATP + protein L-histidine = ADP + protein N-phospho-L-histidine.</text>
        <dbReference type="EC" id="2.7.13.3"/>
    </reaction>
</comment>
<evidence type="ECO:0000256" key="7">
    <source>
        <dbReference type="ARBA" id="ARBA00022777"/>
    </source>
</evidence>
<keyword evidence="10 12" id="KW-0472">Membrane</keyword>
<dbReference type="Gene3D" id="6.10.340.10">
    <property type="match status" value="1"/>
</dbReference>
<evidence type="ECO:0000256" key="8">
    <source>
        <dbReference type="ARBA" id="ARBA00022989"/>
    </source>
</evidence>
<evidence type="ECO:0000256" key="11">
    <source>
        <dbReference type="SAM" id="MobiDB-lite"/>
    </source>
</evidence>
<dbReference type="Pfam" id="PF00672">
    <property type="entry name" value="HAMP"/>
    <property type="match status" value="1"/>
</dbReference>
<evidence type="ECO:0000256" key="6">
    <source>
        <dbReference type="ARBA" id="ARBA00022692"/>
    </source>
</evidence>
<dbReference type="Proteomes" id="UP000597761">
    <property type="component" value="Unassembled WGS sequence"/>
</dbReference>
<dbReference type="InterPro" id="IPR004358">
    <property type="entry name" value="Sig_transdc_His_kin-like_C"/>
</dbReference>
<dbReference type="InterPro" id="IPR050428">
    <property type="entry name" value="TCS_sensor_his_kinase"/>
</dbReference>
<gene>
    <name evidence="15" type="ORF">GCM10011512_15790</name>
</gene>
<evidence type="ECO:0000256" key="1">
    <source>
        <dbReference type="ARBA" id="ARBA00000085"/>
    </source>
</evidence>
<dbReference type="SMART" id="SM00304">
    <property type="entry name" value="HAMP"/>
    <property type="match status" value="1"/>
</dbReference>
<keyword evidence="9" id="KW-0902">Two-component regulatory system</keyword>
<evidence type="ECO:0000256" key="4">
    <source>
        <dbReference type="ARBA" id="ARBA00022553"/>
    </source>
</evidence>
<proteinExistence type="predicted"/>
<dbReference type="InterPro" id="IPR036890">
    <property type="entry name" value="HATPase_C_sf"/>
</dbReference>
<reference evidence="16" key="1">
    <citation type="journal article" date="2019" name="Int. J. Syst. Evol. Microbiol.">
        <title>The Global Catalogue of Microorganisms (GCM) 10K type strain sequencing project: providing services to taxonomists for standard genome sequencing and annotation.</title>
        <authorList>
            <consortium name="The Broad Institute Genomics Platform"/>
            <consortium name="The Broad Institute Genome Sequencing Center for Infectious Disease"/>
            <person name="Wu L."/>
            <person name="Ma J."/>
        </authorList>
    </citation>
    <scope>NUCLEOTIDE SEQUENCE [LARGE SCALE GENOMIC DNA]</scope>
    <source>
        <strain evidence="16">CGMCC 1.15480</strain>
    </source>
</reference>
<dbReference type="CDD" id="cd06225">
    <property type="entry name" value="HAMP"/>
    <property type="match status" value="1"/>
</dbReference>
<dbReference type="CDD" id="cd00075">
    <property type="entry name" value="HATPase"/>
    <property type="match status" value="1"/>
</dbReference>
<dbReference type="SMART" id="SM00388">
    <property type="entry name" value="HisKA"/>
    <property type="match status" value="1"/>
</dbReference>
<sequence length="524" mass="55853">MLNRWKNASLRGQLVAMTSVLIVVVTALLGTLTVTTLKNVLVQRTDSDLLNYVQPMSVYLYQVKQGTAEPSFNQLVFSRFYGLQMDADGDPVTRTSRTSATADVPQIPRLSIDEVRRTGDGFNVAGSTPGSPGWRVVVRALQTGDGSVAIATPLNEVDEVVESAAWPILLLGVALVTLSSAVAYLAVTRAFRPLVKVERTAAAIAAGDLSRRLEPASPQTEMGRLSRSLNAMLAHIETAFAAQKASEATMRRFVSDASHELRTPLVTIRGFSEFYRHGGLRTGEEVGTAMGRIESEATRMSELVEDLLVLARIDDARPARQRPLDLLLLGNDAAVDARVNAPGRRVTVIGLDGGTPRNAPVLGDESRLRQVVGNLMTNALRYTPEGSPIDIAVGTAETVGGVWDSVIEIRDHGPGISDADAARVFERFFRADTSRARETGGSGLGLAIVAAIVAQHDGSVRLSETDGGGATFSVRLPFSAHDVADEDTSPADHDGGRDAATGSTAVTPPSATGRLRRALRRGSR</sequence>
<dbReference type="EC" id="2.7.13.3" evidence="3"/>
<evidence type="ECO:0000256" key="5">
    <source>
        <dbReference type="ARBA" id="ARBA00022679"/>
    </source>
</evidence>
<dbReference type="PANTHER" id="PTHR45436">
    <property type="entry name" value="SENSOR HISTIDINE KINASE YKOH"/>
    <property type="match status" value="1"/>
</dbReference>
<dbReference type="PANTHER" id="PTHR45436:SF5">
    <property type="entry name" value="SENSOR HISTIDINE KINASE TRCS"/>
    <property type="match status" value="1"/>
</dbReference>
<dbReference type="InterPro" id="IPR003661">
    <property type="entry name" value="HisK_dim/P_dom"/>
</dbReference>
<evidence type="ECO:0000256" key="2">
    <source>
        <dbReference type="ARBA" id="ARBA00004236"/>
    </source>
</evidence>
<feature type="region of interest" description="Disordered" evidence="11">
    <location>
        <begin position="484"/>
        <end position="524"/>
    </location>
</feature>
<accession>A0ABQ1P238</accession>
<dbReference type="SUPFAM" id="SSF47384">
    <property type="entry name" value="Homodimeric domain of signal transducing histidine kinase"/>
    <property type="match status" value="1"/>
</dbReference>
<dbReference type="SMART" id="SM00387">
    <property type="entry name" value="HATPase_c"/>
    <property type="match status" value="1"/>
</dbReference>
<feature type="transmembrane region" description="Helical" evidence="12">
    <location>
        <begin position="12"/>
        <end position="34"/>
    </location>
</feature>
<dbReference type="SUPFAM" id="SSF55874">
    <property type="entry name" value="ATPase domain of HSP90 chaperone/DNA topoisomerase II/histidine kinase"/>
    <property type="match status" value="1"/>
</dbReference>
<dbReference type="EMBL" id="BMJI01000007">
    <property type="protein sequence ID" value="GGC89667.1"/>
    <property type="molecule type" value="Genomic_DNA"/>
</dbReference>
<dbReference type="Pfam" id="PF02518">
    <property type="entry name" value="HATPase_c"/>
    <property type="match status" value="1"/>
</dbReference>
<keyword evidence="6 12" id="KW-0812">Transmembrane</keyword>
<dbReference type="InterPro" id="IPR036097">
    <property type="entry name" value="HisK_dim/P_sf"/>
</dbReference>
<name>A0ABQ1P238_9MICC</name>
<feature type="compositionally biased region" description="Basic residues" evidence="11">
    <location>
        <begin position="514"/>
        <end position="524"/>
    </location>
</feature>
<dbReference type="PROSITE" id="PS50885">
    <property type="entry name" value="HAMP"/>
    <property type="match status" value="1"/>
</dbReference>
<dbReference type="RefSeq" id="WP_188667794.1">
    <property type="nucleotide sequence ID" value="NZ_BMJI01000007.1"/>
</dbReference>
<dbReference type="PRINTS" id="PR00344">
    <property type="entry name" value="BCTRLSENSOR"/>
</dbReference>
<dbReference type="Gene3D" id="1.10.287.130">
    <property type="match status" value="1"/>
</dbReference>
<dbReference type="InterPro" id="IPR005467">
    <property type="entry name" value="His_kinase_dom"/>
</dbReference>
<dbReference type="Pfam" id="PF00512">
    <property type="entry name" value="HisKA"/>
    <property type="match status" value="1"/>
</dbReference>
<evidence type="ECO:0000256" key="9">
    <source>
        <dbReference type="ARBA" id="ARBA00023012"/>
    </source>
</evidence>
<dbReference type="Gene3D" id="3.30.565.10">
    <property type="entry name" value="Histidine kinase-like ATPase, C-terminal domain"/>
    <property type="match status" value="1"/>
</dbReference>
<dbReference type="SUPFAM" id="SSF158472">
    <property type="entry name" value="HAMP domain-like"/>
    <property type="match status" value="1"/>
</dbReference>
<keyword evidence="7" id="KW-0418">Kinase</keyword>
<evidence type="ECO:0000256" key="10">
    <source>
        <dbReference type="ARBA" id="ARBA00023136"/>
    </source>
</evidence>
<evidence type="ECO:0000313" key="15">
    <source>
        <dbReference type="EMBL" id="GGC89667.1"/>
    </source>
</evidence>
<keyword evidence="16" id="KW-1185">Reference proteome</keyword>
<evidence type="ECO:0000313" key="16">
    <source>
        <dbReference type="Proteomes" id="UP000597761"/>
    </source>
</evidence>
<feature type="domain" description="HAMP" evidence="14">
    <location>
        <begin position="188"/>
        <end position="241"/>
    </location>
</feature>